<dbReference type="Proteomes" id="UP000676336">
    <property type="component" value="Unassembled WGS sequence"/>
</dbReference>
<feature type="transmembrane region" description="Helical" evidence="6">
    <location>
        <begin position="118"/>
        <end position="139"/>
    </location>
</feature>
<evidence type="ECO:0000313" key="8">
    <source>
        <dbReference type="EMBL" id="CAF2117823.1"/>
    </source>
</evidence>
<feature type="domain" description="ABC-2 type transporter transmembrane" evidence="7">
    <location>
        <begin position="66"/>
        <end position="275"/>
    </location>
</feature>
<feature type="transmembrane region" description="Helical" evidence="6">
    <location>
        <begin position="84"/>
        <end position="106"/>
    </location>
</feature>
<dbReference type="GO" id="GO:0140359">
    <property type="term" value="F:ABC-type transporter activity"/>
    <property type="evidence" value="ECO:0007669"/>
    <property type="project" value="InterPro"/>
</dbReference>
<comment type="subcellular location">
    <subcellularLocation>
        <location evidence="1">Membrane</location>
        <topology evidence="1">Multi-pass membrane protein</topology>
    </subcellularLocation>
</comment>
<accession>A0A816V7W1</accession>
<keyword evidence="2" id="KW-0813">Transport</keyword>
<dbReference type="Pfam" id="PF01061">
    <property type="entry name" value="ABC2_membrane"/>
    <property type="match status" value="1"/>
</dbReference>
<feature type="transmembrane region" description="Helical" evidence="6">
    <location>
        <begin position="228"/>
        <end position="249"/>
    </location>
</feature>
<evidence type="ECO:0000313" key="10">
    <source>
        <dbReference type="Proteomes" id="UP000663824"/>
    </source>
</evidence>
<keyword evidence="4 6" id="KW-1133">Transmembrane helix</keyword>
<evidence type="ECO:0000256" key="2">
    <source>
        <dbReference type="ARBA" id="ARBA00022448"/>
    </source>
</evidence>
<keyword evidence="3 6" id="KW-0812">Transmembrane</keyword>
<dbReference type="Proteomes" id="UP000663824">
    <property type="component" value="Unassembled WGS sequence"/>
</dbReference>
<organism evidence="8 10">
    <name type="scientific">Rotaria magnacalcarata</name>
    <dbReference type="NCBI Taxonomy" id="392030"/>
    <lineage>
        <taxon>Eukaryota</taxon>
        <taxon>Metazoa</taxon>
        <taxon>Spiralia</taxon>
        <taxon>Gnathifera</taxon>
        <taxon>Rotifera</taxon>
        <taxon>Eurotatoria</taxon>
        <taxon>Bdelloidea</taxon>
        <taxon>Philodinida</taxon>
        <taxon>Philodinidae</taxon>
        <taxon>Rotaria</taxon>
    </lineage>
</organism>
<feature type="transmembrane region" description="Helical" evidence="6">
    <location>
        <begin position="319"/>
        <end position="340"/>
    </location>
</feature>
<evidence type="ECO:0000256" key="5">
    <source>
        <dbReference type="ARBA" id="ARBA00023136"/>
    </source>
</evidence>
<dbReference type="InterPro" id="IPR013525">
    <property type="entry name" value="ABC2_TM"/>
</dbReference>
<evidence type="ECO:0000256" key="3">
    <source>
        <dbReference type="ARBA" id="ARBA00022692"/>
    </source>
</evidence>
<dbReference type="PANTHER" id="PTHR48041">
    <property type="entry name" value="ABC TRANSPORTER G FAMILY MEMBER 28"/>
    <property type="match status" value="1"/>
</dbReference>
<feature type="transmembrane region" description="Helical" evidence="6">
    <location>
        <begin position="193"/>
        <end position="216"/>
    </location>
</feature>
<dbReference type="InterPro" id="IPR050352">
    <property type="entry name" value="ABCG_transporters"/>
</dbReference>
<protein>
    <recommendedName>
        <fullName evidence="7">ABC-2 type transporter transmembrane domain-containing protein</fullName>
    </recommendedName>
</protein>
<evidence type="ECO:0000256" key="6">
    <source>
        <dbReference type="SAM" id="Phobius"/>
    </source>
</evidence>
<sequence>MDLINSDPVIKESLKEEYIRNKKSPQLISRQYLIKEPNNRRNGPSTITIDDDDTELGSKWPTGFMEQYLVLFRRSLKLSIKDQFTWLNVIQALFVSIITGLCWLRMPFTESKIPDRTSFVFFVMIFWPSQTLFAGLMSFPSERSIIARERASGSYRLSAYFLAKSSSEAPLKLVLPTMFMIISYWMANINPFFPTFLAFLALELVAILVAESIGLFIGASVQNLKQAFVVAVLALLSFMLVGGFFIQILPHWLGVWAKWLSFFKYAFDACLRLEFSGNHLYQCEGGTFIDACRQPNATTFVGQDSLKYLKVDLGIGENFIVLFAMLIGFRFLAYISLRFVKDNNGRN</sequence>
<proteinExistence type="predicted"/>
<gene>
    <name evidence="8" type="ORF">MBJ925_LOCUS25352</name>
    <name evidence="9" type="ORF">SMN809_LOCUS13872</name>
</gene>
<keyword evidence="5 6" id="KW-0472">Membrane</keyword>
<evidence type="ECO:0000256" key="4">
    <source>
        <dbReference type="ARBA" id="ARBA00022989"/>
    </source>
</evidence>
<evidence type="ECO:0000256" key="1">
    <source>
        <dbReference type="ARBA" id="ARBA00004141"/>
    </source>
</evidence>
<dbReference type="PANTHER" id="PTHR48041:SF63">
    <property type="entry name" value="EARLY GENE AT 23, ISOFORM C"/>
    <property type="match status" value="1"/>
</dbReference>
<dbReference type="GO" id="GO:0005886">
    <property type="term" value="C:plasma membrane"/>
    <property type="evidence" value="ECO:0007669"/>
    <property type="project" value="TreeGrafter"/>
</dbReference>
<dbReference type="EMBL" id="CAJOBI010005589">
    <property type="protein sequence ID" value="CAF4036641.1"/>
    <property type="molecule type" value="Genomic_DNA"/>
</dbReference>
<evidence type="ECO:0000259" key="7">
    <source>
        <dbReference type="Pfam" id="PF01061"/>
    </source>
</evidence>
<name>A0A816V7W1_9BILA</name>
<reference evidence="8" key="1">
    <citation type="submission" date="2021-02" db="EMBL/GenBank/DDBJ databases">
        <authorList>
            <person name="Nowell W R."/>
        </authorList>
    </citation>
    <scope>NUCLEOTIDE SEQUENCE</scope>
</reference>
<evidence type="ECO:0000313" key="9">
    <source>
        <dbReference type="EMBL" id="CAF4036641.1"/>
    </source>
</evidence>
<comment type="caution">
    <text evidence="8">The sequence shown here is derived from an EMBL/GenBank/DDBJ whole genome shotgun (WGS) entry which is preliminary data.</text>
</comment>
<dbReference type="EMBL" id="CAJNRE010013341">
    <property type="protein sequence ID" value="CAF2117823.1"/>
    <property type="molecule type" value="Genomic_DNA"/>
</dbReference>
<feature type="transmembrane region" description="Helical" evidence="6">
    <location>
        <begin position="169"/>
        <end position="187"/>
    </location>
</feature>
<dbReference type="AlphaFoldDB" id="A0A816V7W1"/>